<accession>A0ABP0QJM9</accession>
<keyword evidence="2" id="KW-1185">Reference proteome</keyword>
<comment type="caution">
    <text evidence="1">The sequence shown here is derived from an EMBL/GenBank/DDBJ whole genome shotgun (WGS) entry which is preliminary data.</text>
</comment>
<organism evidence="1 2">
    <name type="scientific">Durusdinium trenchii</name>
    <dbReference type="NCBI Taxonomy" id="1381693"/>
    <lineage>
        <taxon>Eukaryota</taxon>
        <taxon>Sar</taxon>
        <taxon>Alveolata</taxon>
        <taxon>Dinophyceae</taxon>
        <taxon>Suessiales</taxon>
        <taxon>Symbiodiniaceae</taxon>
        <taxon>Durusdinium</taxon>
    </lineage>
</organism>
<reference evidence="1 2" key="1">
    <citation type="submission" date="2024-02" db="EMBL/GenBank/DDBJ databases">
        <authorList>
            <person name="Chen Y."/>
            <person name="Shah S."/>
            <person name="Dougan E. K."/>
            <person name="Thang M."/>
            <person name="Chan C."/>
        </authorList>
    </citation>
    <scope>NUCLEOTIDE SEQUENCE [LARGE SCALE GENOMIC DNA]</scope>
</reference>
<protein>
    <submittedName>
        <fullName evidence="1">Uncharacterized protein</fullName>
    </submittedName>
</protein>
<dbReference type="Proteomes" id="UP001642484">
    <property type="component" value="Unassembled WGS sequence"/>
</dbReference>
<proteinExistence type="predicted"/>
<evidence type="ECO:0000313" key="1">
    <source>
        <dbReference type="EMBL" id="CAK9088470.1"/>
    </source>
</evidence>
<gene>
    <name evidence="1" type="ORF">CCMP2556_LOCUS42660</name>
</gene>
<dbReference type="EMBL" id="CAXAMN010024650">
    <property type="protein sequence ID" value="CAK9088470.1"/>
    <property type="molecule type" value="Genomic_DNA"/>
</dbReference>
<sequence length="101" mass="11052">MLLTPPNACASGGLRSRQVRVGIPDAGVDLQLCGLMTVVSLRNRWLLEKAQAALGSRRSPFSTPKSLKPHSLSFERRRMCPQTLRATHSKTPASVTEQGRL</sequence>
<evidence type="ECO:0000313" key="2">
    <source>
        <dbReference type="Proteomes" id="UP001642484"/>
    </source>
</evidence>
<name>A0ABP0QJM9_9DINO</name>